<feature type="transmembrane region" description="Helical" evidence="1">
    <location>
        <begin position="261"/>
        <end position="280"/>
    </location>
</feature>
<keyword evidence="1" id="KW-0472">Membrane</keyword>
<comment type="caution">
    <text evidence="2">The sequence shown here is derived from an EMBL/GenBank/DDBJ whole genome shotgun (WGS) entry which is preliminary data.</text>
</comment>
<evidence type="ECO:0000313" key="2">
    <source>
        <dbReference type="EMBL" id="PRY82458.1"/>
    </source>
</evidence>
<dbReference type="EMBL" id="PVTO01000011">
    <property type="protein sequence ID" value="PRY82458.1"/>
    <property type="molecule type" value="Genomic_DNA"/>
</dbReference>
<evidence type="ECO:0000256" key="1">
    <source>
        <dbReference type="SAM" id="Phobius"/>
    </source>
</evidence>
<reference evidence="2 3" key="1">
    <citation type="submission" date="2018-03" db="EMBL/GenBank/DDBJ databases">
        <title>Genomic Encyclopedia of Archaeal and Bacterial Type Strains, Phase II (KMG-II): from individual species to whole genera.</title>
        <authorList>
            <person name="Goeker M."/>
        </authorList>
    </citation>
    <scope>NUCLEOTIDE SEQUENCE [LARGE SCALE GENOMIC DNA]</scope>
    <source>
        <strain evidence="2 3">DSM 13175</strain>
    </source>
</reference>
<feature type="transmembrane region" description="Helical" evidence="1">
    <location>
        <begin position="232"/>
        <end position="254"/>
    </location>
</feature>
<feature type="transmembrane region" description="Helical" evidence="1">
    <location>
        <begin position="140"/>
        <end position="157"/>
    </location>
</feature>
<feature type="transmembrane region" description="Helical" evidence="1">
    <location>
        <begin position="405"/>
        <end position="425"/>
    </location>
</feature>
<feature type="transmembrane region" description="Helical" evidence="1">
    <location>
        <begin position="99"/>
        <end position="119"/>
    </location>
</feature>
<feature type="transmembrane region" description="Helical" evidence="1">
    <location>
        <begin position="67"/>
        <end position="87"/>
    </location>
</feature>
<keyword evidence="3" id="KW-1185">Reference proteome</keyword>
<name>A0A2T0W6X5_9LACT</name>
<gene>
    <name evidence="2" type="ORF">CLV38_1118</name>
</gene>
<proteinExistence type="predicted"/>
<dbReference type="RefSeq" id="WP_106193207.1">
    <property type="nucleotide sequence ID" value="NZ_PVTO01000011.1"/>
</dbReference>
<keyword evidence="1" id="KW-1133">Transmembrane helix</keyword>
<feature type="transmembrane region" description="Helical" evidence="1">
    <location>
        <begin position="210"/>
        <end position="226"/>
    </location>
</feature>
<protein>
    <recommendedName>
        <fullName evidence="4">Oligosaccharide repeat unit polymerase</fullName>
    </recommendedName>
</protein>
<feature type="transmembrane region" description="Helical" evidence="1">
    <location>
        <begin position="35"/>
        <end position="55"/>
    </location>
</feature>
<feature type="transmembrane region" description="Helical" evidence="1">
    <location>
        <begin position="431"/>
        <end position="448"/>
    </location>
</feature>
<evidence type="ECO:0008006" key="4">
    <source>
        <dbReference type="Google" id="ProtNLM"/>
    </source>
</evidence>
<feature type="transmembrane region" description="Helical" evidence="1">
    <location>
        <begin position="12"/>
        <end position="29"/>
    </location>
</feature>
<feature type="transmembrane region" description="Helical" evidence="1">
    <location>
        <begin position="177"/>
        <end position="198"/>
    </location>
</feature>
<organism evidence="2 3">
    <name type="scientific">Alkalibacterium olivapovliticus</name>
    <dbReference type="NCBI Taxonomy" id="99907"/>
    <lineage>
        <taxon>Bacteria</taxon>
        <taxon>Bacillati</taxon>
        <taxon>Bacillota</taxon>
        <taxon>Bacilli</taxon>
        <taxon>Lactobacillales</taxon>
        <taxon>Carnobacteriaceae</taxon>
        <taxon>Alkalibacterium</taxon>
    </lineage>
</organism>
<keyword evidence="1" id="KW-0812">Transmembrane</keyword>
<dbReference type="AlphaFoldDB" id="A0A2T0W6X5"/>
<feature type="transmembrane region" description="Helical" evidence="1">
    <location>
        <begin position="365"/>
        <end position="384"/>
    </location>
</feature>
<accession>A0A2T0W6X5</accession>
<dbReference type="Proteomes" id="UP000238205">
    <property type="component" value="Unassembled WGS sequence"/>
</dbReference>
<dbReference type="OrthoDB" id="2085807at2"/>
<sequence length="465" mass="53877">MNQLSMNRKILIPNILLAGVLLIYVLTFFNNLSSLSINVYLTFFINFIVVVAGILKCELPISLNKINWYFLLIFLVIIPFYQLTSGYAPRNMFLTEYEIMFTNVLILIWCIGYYLSYNMKNAEIKVMTGDSLVLPQSKSFYLFLVVISIVCLAYESATTGFANLFIRGTSDFDDDTFGILIYFLTRSIPAISLAIYLWTIKKKIRIFPKYHMVIISLILFVVTFILNNPVTLSRFLIGAIYMGLLISLFNISIFKGKRFDILLIFSIVIIFPLMYALKFYTLEQMFSPEYTLEINNYNSVDFDAFQMIGRTIRFVETYGYQYGRQLRSVLFFFMPRDILDIKGIPSGQLVATIQNVSYTNLSSPIVAEGFIDFGIVGVILYSFVCGKITKFFDYKTYTLKKDSNNIYFIEIAFSFLIGYLVYIYRGALQPTFLRLMGFFLFLIVIYAVNKTIHFKKIKPIKNLIR</sequence>
<evidence type="ECO:0000313" key="3">
    <source>
        <dbReference type="Proteomes" id="UP000238205"/>
    </source>
</evidence>